<protein>
    <submittedName>
        <fullName evidence="3">Acyltransferase</fullName>
    </submittedName>
</protein>
<dbReference type="AlphaFoldDB" id="A0A7C6A8P2"/>
<dbReference type="InterPro" id="IPR036526">
    <property type="entry name" value="C-N_Hydrolase_sf"/>
</dbReference>
<dbReference type="EMBL" id="DTLI01000084">
    <property type="protein sequence ID" value="HHS51888.1"/>
    <property type="molecule type" value="Genomic_DNA"/>
</dbReference>
<dbReference type="PANTHER" id="PTHR43674">
    <property type="entry name" value="NITRILASE C965.09-RELATED"/>
    <property type="match status" value="1"/>
</dbReference>
<comment type="caution">
    <text evidence="3">The sequence shown here is derived from an EMBL/GenBank/DDBJ whole genome shotgun (WGS) entry which is preliminary data.</text>
</comment>
<dbReference type="GO" id="GO:0016811">
    <property type="term" value="F:hydrolase activity, acting on carbon-nitrogen (but not peptide) bonds, in linear amides"/>
    <property type="evidence" value="ECO:0007669"/>
    <property type="project" value="UniProtKB-ARBA"/>
</dbReference>
<proteinExistence type="predicted"/>
<dbReference type="GO" id="GO:0016746">
    <property type="term" value="F:acyltransferase activity"/>
    <property type="evidence" value="ECO:0007669"/>
    <property type="project" value="UniProtKB-KW"/>
</dbReference>
<evidence type="ECO:0000313" key="3">
    <source>
        <dbReference type="EMBL" id="HHS51888.1"/>
    </source>
</evidence>
<dbReference type="Pfam" id="PF00795">
    <property type="entry name" value="CN_hydrolase"/>
    <property type="match status" value="1"/>
</dbReference>
<dbReference type="PROSITE" id="PS50263">
    <property type="entry name" value="CN_HYDROLASE"/>
    <property type="match status" value="1"/>
</dbReference>
<organism evidence="3">
    <name type="scientific">candidate division WOR-3 bacterium</name>
    <dbReference type="NCBI Taxonomy" id="2052148"/>
    <lineage>
        <taxon>Bacteria</taxon>
        <taxon>Bacteria division WOR-3</taxon>
    </lineage>
</organism>
<dbReference type="SUPFAM" id="SSF56317">
    <property type="entry name" value="Carbon-nitrogen hydrolase"/>
    <property type="match status" value="1"/>
</dbReference>
<keyword evidence="3" id="KW-0012">Acyltransferase</keyword>
<name>A0A7C6A8P2_UNCW3</name>
<feature type="domain" description="CN hydrolase" evidence="2">
    <location>
        <begin position="1"/>
        <end position="237"/>
    </location>
</feature>
<dbReference type="PANTHER" id="PTHR43674:SF2">
    <property type="entry name" value="BETA-UREIDOPROPIONASE"/>
    <property type="match status" value="1"/>
</dbReference>
<evidence type="ECO:0000256" key="1">
    <source>
        <dbReference type="ARBA" id="ARBA00022801"/>
    </source>
</evidence>
<dbReference type="InterPro" id="IPR003010">
    <property type="entry name" value="C-N_Hydrolase"/>
</dbReference>
<reference evidence="3" key="1">
    <citation type="journal article" date="2020" name="mSystems">
        <title>Genome- and Community-Level Interaction Insights into Carbon Utilization and Element Cycling Functions of Hydrothermarchaeota in Hydrothermal Sediment.</title>
        <authorList>
            <person name="Zhou Z."/>
            <person name="Liu Y."/>
            <person name="Xu W."/>
            <person name="Pan J."/>
            <person name="Luo Z.H."/>
            <person name="Li M."/>
        </authorList>
    </citation>
    <scope>NUCLEOTIDE SEQUENCE [LARGE SCALE GENOMIC DNA]</scope>
    <source>
        <strain evidence="3">SpSt-876</strain>
    </source>
</reference>
<sequence length="279" mass="31946">MRVGFYQFQPTFGEKEKNLKKVTNELSKVKADLIVLPELFATGYSFQNRKELMNMAEPVPSGLVTKTLLALAQTKKMFIVAGLAEKVYAKIYNSSILVCPNGEVYTYRKVHLFMQEKFLFAPGNKPFSVYIVDKVKIGMLICFDWIFPEASRILALMGAQIICQPANLILPYAHSATLVRALENRVFLILCNRIGEEKRGHKRLKFNGMSQIVDPSGQIIFRAPKNQEVLKIVEIDPRQALNKKITKYNDVMTDRRPEFYRRITQIALSFGKETKQKIS</sequence>
<gene>
    <name evidence="3" type="ORF">ENW73_03330</name>
</gene>
<keyword evidence="1" id="KW-0378">Hydrolase</keyword>
<keyword evidence="3" id="KW-0808">Transferase</keyword>
<dbReference type="InterPro" id="IPR050345">
    <property type="entry name" value="Aliph_Amidase/BUP"/>
</dbReference>
<accession>A0A7C6A8P2</accession>
<dbReference type="Gene3D" id="3.60.110.10">
    <property type="entry name" value="Carbon-nitrogen hydrolase"/>
    <property type="match status" value="1"/>
</dbReference>
<evidence type="ECO:0000259" key="2">
    <source>
        <dbReference type="PROSITE" id="PS50263"/>
    </source>
</evidence>